<dbReference type="KEGG" id="mcb:Mycch_1239"/>
<dbReference type="Proteomes" id="UP000006057">
    <property type="component" value="Chromosome"/>
</dbReference>
<accession>I4BFJ0</accession>
<organism evidence="2 3">
    <name type="scientific">Mycolicibacterium chubuense (strain NBB4)</name>
    <name type="common">Mycobacterium chubuense</name>
    <dbReference type="NCBI Taxonomy" id="710421"/>
    <lineage>
        <taxon>Bacteria</taxon>
        <taxon>Bacillati</taxon>
        <taxon>Actinomycetota</taxon>
        <taxon>Actinomycetes</taxon>
        <taxon>Mycobacteriales</taxon>
        <taxon>Mycobacteriaceae</taxon>
        <taxon>Mycolicibacterium</taxon>
    </lineage>
</organism>
<proteinExistence type="predicted"/>
<dbReference type="Gene3D" id="3.10.450.50">
    <property type="match status" value="1"/>
</dbReference>
<evidence type="ECO:0000313" key="2">
    <source>
        <dbReference type="EMBL" id="AFM16047.1"/>
    </source>
</evidence>
<gene>
    <name evidence="2" type="ordered locus">Mycch_1239</name>
</gene>
<name>I4BFJ0_MYCCN</name>
<sequence length="133" mass="14952">MSETEEAMEAVRRYVDAFNRADASAMTDECADPMQILDGMAPHVWQGESATEQWWRDVQAESAHLGVGNYRILLDEPRHADVHGESAYLVYPASMSFDKDGTRHTQAGSVFTVALRRVAGRWRLAAWSWAKGH</sequence>
<dbReference type="InterPro" id="IPR037401">
    <property type="entry name" value="SnoaL-like"/>
</dbReference>
<reference evidence="2 3" key="1">
    <citation type="submission" date="2012-06" db="EMBL/GenBank/DDBJ databases">
        <title>Complete sequence of chromosome of Mycobacterium chubuense NBB4.</title>
        <authorList>
            <consortium name="US DOE Joint Genome Institute"/>
            <person name="Lucas S."/>
            <person name="Han J."/>
            <person name="Lapidus A."/>
            <person name="Cheng J.-F."/>
            <person name="Goodwin L."/>
            <person name="Pitluck S."/>
            <person name="Peters L."/>
            <person name="Mikhailova N."/>
            <person name="Teshima H."/>
            <person name="Detter J.C."/>
            <person name="Han C."/>
            <person name="Tapia R."/>
            <person name="Land M."/>
            <person name="Hauser L."/>
            <person name="Kyrpides N."/>
            <person name="Ivanova N."/>
            <person name="Pagani I."/>
            <person name="Mattes T."/>
            <person name="Holmes A."/>
            <person name="Rutledge P."/>
            <person name="Paulsen I."/>
            <person name="Coleman N."/>
            <person name="Woyke T."/>
        </authorList>
    </citation>
    <scope>NUCLEOTIDE SEQUENCE [LARGE SCALE GENOMIC DNA]</scope>
    <source>
        <strain evidence="2 3">NBB4</strain>
    </source>
</reference>
<dbReference type="HOGENOM" id="CLU_1968106_0_0_11"/>
<dbReference type="STRING" id="710421.Mycch_1239"/>
<evidence type="ECO:0000313" key="3">
    <source>
        <dbReference type="Proteomes" id="UP000006057"/>
    </source>
</evidence>
<dbReference type="AlphaFoldDB" id="I4BFJ0"/>
<dbReference type="EMBL" id="CP003053">
    <property type="protein sequence ID" value="AFM16047.1"/>
    <property type="molecule type" value="Genomic_DNA"/>
</dbReference>
<dbReference type="PATRIC" id="fig|710421.3.peg.1248"/>
<dbReference type="eggNOG" id="ENOG5031C8S">
    <property type="taxonomic scope" value="Bacteria"/>
</dbReference>
<protein>
    <recommendedName>
        <fullName evidence="1">SnoaL-like domain-containing protein</fullName>
    </recommendedName>
</protein>
<dbReference type="SUPFAM" id="SSF54427">
    <property type="entry name" value="NTF2-like"/>
    <property type="match status" value="1"/>
</dbReference>
<keyword evidence="3" id="KW-1185">Reference proteome</keyword>
<dbReference type="Pfam" id="PF13474">
    <property type="entry name" value="SnoaL_3"/>
    <property type="match status" value="1"/>
</dbReference>
<evidence type="ECO:0000259" key="1">
    <source>
        <dbReference type="Pfam" id="PF13474"/>
    </source>
</evidence>
<dbReference type="InterPro" id="IPR032710">
    <property type="entry name" value="NTF2-like_dom_sf"/>
</dbReference>
<feature type="domain" description="SnoaL-like" evidence="1">
    <location>
        <begin position="9"/>
        <end position="126"/>
    </location>
</feature>